<accession>A0A947D8N4</accession>
<dbReference type="AlphaFoldDB" id="A0A947D8N4"/>
<comment type="caution">
    <text evidence="2">The sequence shown here is derived from an EMBL/GenBank/DDBJ whole genome shotgun (WGS) entry which is preliminary data.</text>
</comment>
<dbReference type="EMBL" id="JAHHZF010000002">
    <property type="protein sequence ID" value="MBT9288854.1"/>
    <property type="molecule type" value="Genomic_DNA"/>
</dbReference>
<gene>
    <name evidence="2" type="ORF">KL771_05305</name>
</gene>
<reference evidence="2 3" key="1">
    <citation type="submission" date="2021-06" db="EMBL/GenBank/DDBJ databases">
        <authorList>
            <person name="Grouzdev D.S."/>
            <person name="Koziaeva V."/>
        </authorList>
    </citation>
    <scope>NUCLEOTIDE SEQUENCE [LARGE SCALE GENOMIC DNA]</scope>
    <source>
        <strain evidence="2 3">22</strain>
    </source>
</reference>
<feature type="region of interest" description="Disordered" evidence="1">
    <location>
        <begin position="1"/>
        <end position="33"/>
    </location>
</feature>
<evidence type="ECO:0000313" key="3">
    <source>
        <dbReference type="Proteomes" id="UP000766595"/>
    </source>
</evidence>
<proteinExistence type="predicted"/>
<dbReference type="RefSeq" id="WP_261967498.1">
    <property type="nucleotide sequence ID" value="NZ_JAHHZF010000002.1"/>
</dbReference>
<evidence type="ECO:0000256" key="1">
    <source>
        <dbReference type="SAM" id="MobiDB-lite"/>
    </source>
</evidence>
<sequence>MTGTAAAGHRPVARRPDRRHAPDARLASAPKPSADEPAIKKLYFLNIKMGCREGGGIDQFNEMKSYFSPFKDHAARRKADAQKIAFTICPQELHGRQ</sequence>
<organism evidence="2 3">
    <name type="scientific">Prosthecodimorpha staleyi</name>
    <dbReference type="NCBI Taxonomy" id="2840188"/>
    <lineage>
        <taxon>Bacteria</taxon>
        <taxon>Pseudomonadati</taxon>
        <taxon>Pseudomonadota</taxon>
        <taxon>Alphaproteobacteria</taxon>
        <taxon>Hyphomicrobiales</taxon>
        <taxon>Ancalomicrobiaceae</taxon>
        <taxon>Prosthecodimorpha</taxon>
    </lineage>
</organism>
<protein>
    <submittedName>
        <fullName evidence="2">Uncharacterized protein</fullName>
    </submittedName>
</protein>
<dbReference type="Proteomes" id="UP000766595">
    <property type="component" value="Unassembled WGS sequence"/>
</dbReference>
<name>A0A947D8N4_9HYPH</name>
<keyword evidence="3" id="KW-1185">Reference proteome</keyword>
<evidence type="ECO:0000313" key="2">
    <source>
        <dbReference type="EMBL" id="MBT9288854.1"/>
    </source>
</evidence>